<evidence type="ECO:0000256" key="1">
    <source>
        <dbReference type="ARBA" id="ARBA00001974"/>
    </source>
</evidence>
<dbReference type="PRINTS" id="PR00411">
    <property type="entry name" value="PNDRDTASEI"/>
</dbReference>
<keyword evidence="6" id="KW-0812">Transmembrane</keyword>
<name>A0A5P9QEF5_9MICO</name>
<dbReference type="RefSeq" id="WP_036947613.1">
    <property type="nucleotide sequence ID" value="NZ_BAABIH010000016.1"/>
</dbReference>
<comment type="similarity">
    <text evidence="2">Belongs to the NADH dehydrogenase family.</text>
</comment>
<reference evidence="8 9" key="1">
    <citation type="submission" date="2019-10" db="EMBL/GenBank/DDBJ databases">
        <title>Genome sequence of Luteimicrobium xylanilyticum HY-24.</title>
        <authorList>
            <person name="Kim D.Y."/>
            <person name="Park H.-Y."/>
        </authorList>
    </citation>
    <scope>NUCLEOTIDE SEQUENCE [LARGE SCALE GENOMIC DNA]</scope>
    <source>
        <strain evidence="8 9">HY-24</strain>
    </source>
</reference>
<evidence type="ECO:0000256" key="4">
    <source>
        <dbReference type="ARBA" id="ARBA00022827"/>
    </source>
</evidence>
<feature type="domain" description="FAD/NAD(P)-binding" evidence="7">
    <location>
        <begin position="9"/>
        <end position="320"/>
    </location>
</feature>
<dbReference type="KEGG" id="lxl:KDY119_03380"/>
<organism evidence="8 9">
    <name type="scientific">Luteimicrobium xylanilyticum</name>
    <dbReference type="NCBI Taxonomy" id="1133546"/>
    <lineage>
        <taxon>Bacteria</taxon>
        <taxon>Bacillati</taxon>
        <taxon>Actinomycetota</taxon>
        <taxon>Actinomycetes</taxon>
        <taxon>Micrococcales</taxon>
        <taxon>Luteimicrobium</taxon>
    </lineage>
</organism>
<dbReference type="Pfam" id="PF07992">
    <property type="entry name" value="Pyr_redox_2"/>
    <property type="match status" value="1"/>
</dbReference>
<dbReference type="InterPro" id="IPR051169">
    <property type="entry name" value="NADH-Q_oxidoreductase"/>
</dbReference>
<keyword evidence="6" id="KW-0472">Membrane</keyword>
<dbReference type="PRINTS" id="PR00368">
    <property type="entry name" value="FADPNR"/>
</dbReference>
<gene>
    <name evidence="8" type="ORF">KDY119_03380</name>
</gene>
<dbReference type="InterPro" id="IPR036188">
    <property type="entry name" value="FAD/NAD-bd_sf"/>
</dbReference>
<evidence type="ECO:0000259" key="7">
    <source>
        <dbReference type="Pfam" id="PF07992"/>
    </source>
</evidence>
<accession>A0A5P9QEF5</accession>
<evidence type="ECO:0000256" key="5">
    <source>
        <dbReference type="ARBA" id="ARBA00023002"/>
    </source>
</evidence>
<dbReference type="Gene3D" id="3.50.50.100">
    <property type="match status" value="1"/>
</dbReference>
<keyword evidence="6" id="KW-1133">Transmembrane helix</keyword>
<dbReference type="EMBL" id="CP045529">
    <property type="protein sequence ID" value="QFU99844.1"/>
    <property type="molecule type" value="Genomic_DNA"/>
</dbReference>
<dbReference type="GO" id="GO:0019646">
    <property type="term" value="P:aerobic electron transport chain"/>
    <property type="evidence" value="ECO:0007669"/>
    <property type="project" value="TreeGrafter"/>
</dbReference>
<evidence type="ECO:0000256" key="2">
    <source>
        <dbReference type="ARBA" id="ARBA00005272"/>
    </source>
</evidence>
<comment type="cofactor">
    <cofactor evidence="1">
        <name>FAD</name>
        <dbReference type="ChEBI" id="CHEBI:57692"/>
    </cofactor>
</comment>
<dbReference type="GO" id="GO:0003955">
    <property type="term" value="F:NAD(P)H dehydrogenase (quinone) activity"/>
    <property type="evidence" value="ECO:0007669"/>
    <property type="project" value="TreeGrafter"/>
</dbReference>
<protein>
    <submittedName>
        <fullName evidence="8">NADH dehydrogenase</fullName>
        <ecNumber evidence="8">1.6.99.3</ecNumber>
    </submittedName>
</protein>
<keyword evidence="4" id="KW-0274">FAD</keyword>
<keyword evidence="9" id="KW-1185">Reference proteome</keyword>
<dbReference type="PANTHER" id="PTHR42913:SF3">
    <property type="entry name" value="64 KDA MITOCHONDRIAL NADH DEHYDROGENASE (EUROFUNG)"/>
    <property type="match status" value="1"/>
</dbReference>
<evidence type="ECO:0000256" key="3">
    <source>
        <dbReference type="ARBA" id="ARBA00022630"/>
    </source>
</evidence>
<keyword evidence="3" id="KW-0285">Flavoprotein</keyword>
<dbReference type="InterPro" id="IPR023753">
    <property type="entry name" value="FAD/NAD-binding_dom"/>
</dbReference>
<feature type="transmembrane region" description="Helical" evidence="6">
    <location>
        <begin position="364"/>
        <end position="383"/>
    </location>
</feature>
<dbReference type="EC" id="1.6.99.3" evidence="8"/>
<evidence type="ECO:0000313" key="9">
    <source>
        <dbReference type="Proteomes" id="UP000326702"/>
    </source>
</evidence>
<dbReference type="Proteomes" id="UP000326702">
    <property type="component" value="Chromosome"/>
</dbReference>
<dbReference type="OrthoDB" id="9781621at2"/>
<dbReference type="PANTHER" id="PTHR42913">
    <property type="entry name" value="APOPTOSIS-INDUCING FACTOR 1"/>
    <property type="match status" value="1"/>
</dbReference>
<proteinExistence type="inferred from homology"/>
<keyword evidence="5 8" id="KW-0560">Oxidoreductase</keyword>
<evidence type="ECO:0000313" key="8">
    <source>
        <dbReference type="EMBL" id="QFU99844.1"/>
    </source>
</evidence>
<evidence type="ECO:0000256" key="6">
    <source>
        <dbReference type="SAM" id="Phobius"/>
    </source>
</evidence>
<dbReference type="AlphaFoldDB" id="A0A5P9QEF5"/>
<sequence length="414" mass="43852">MAAAHTEPDVIVVGGGFAGVAAALKLGRAGVRTLLLDTNGYTQFQPLLYQLATAQVGESAIARPLRSIFRRLPAVRVLRTEVTKIDAAQRSVTTADGETFQAPSLVIACGAVPNFFNTPGAEELAYPLYSAHDARKLGNALVDLFDRADSEGKPVRVAVVGAGPTGVETAGAIAENIRYVIPELYSKELADRSSVALVDMLPHPLMPFSERSQQYTAEQLERRGIKLALGSPVTAVSPEGLTLGDDKLPADLVVWAGGLKAGALLAESGLPQGRGGRIDVRPDLTVEGFEGVYVLGDAANITDARGDHLPQLGSVAKQSGKWAAKNILATRAGGAPEPFGYVDRGYMAMIGRGAAVAELGRKRVFLGGFPAFLAWLGVHLVLLSGWNQRVRAVASWVPDYLTQSRPHVFIGQKD</sequence>
<dbReference type="SUPFAM" id="SSF51905">
    <property type="entry name" value="FAD/NAD(P)-binding domain"/>
    <property type="match status" value="1"/>
</dbReference>